<proteinExistence type="predicted"/>
<dbReference type="AlphaFoldDB" id="A0A259U0A9"/>
<sequence>MEVRDLYTDSSLAPALQEGDVVEVVGLNSTVPGFFVHTEPGVESFSVTASGAFASPGRYTLNVGSTVGDLVAYAGGLGSLGVRDSRTDVTATVRLYRSGEVVMESPLRELYAQPTMLLQPGDALDLEVVSRSRTPLWRDVLSVTTTILGVVVVVERVFFR</sequence>
<protein>
    <recommendedName>
        <fullName evidence="3">Soluble ligand binding domain-containing protein</fullName>
    </recommendedName>
</protein>
<organism evidence="1 2">
    <name type="scientific">Rubricoccus marinus</name>
    <dbReference type="NCBI Taxonomy" id="716817"/>
    <lineage>
        <taxon>Bacteria</taxon>
        <taxon>Pseudomonadati</taxon>
        <taxon>Rhodothermota</taxon>
        <taxon>Rhodothermia</taxon>
        <taxon>Rhodothermales</taxon>
        <taxon>Rubricoccaceae</taxon>
        <taxon>Rubricoccus</taxon>
    </lineage>
</organism>
<dbReference type="EMBL" id="MQWB01000001">
    <property type="protein sequence ID" value="OZC03439.1"/>
    <property type="molecule type" value="Genomic_DNA"/>
</dbReference>
<reference evidence="1 2" key="1">
    <citation type="submission" date="2016-11" db="EMBL/GenBank/DDBJ databases">
        <title>Study of marine rhodopsin-containing bacteria.</title>
        <authorList>
            <person name="Yoshizawa S."/>
            <person name="Kumagai Y."/>
            <person name="Kogure K."/>
        </authorList>
    </citation>
    <scope>NUCLEOTIDE SEQUENCE [LARGE SCALE GENOMIC DNA]</scope>
    <source>
        <strain evidence="1 2">SG-29</strain>
    </source>
</reference>
<evidence type="ECO:0000313" key="2">
    <source>
        <dbReference type="Proteomes" id="UP000216446"/>
    </source>
</evidence>
<dbReference type="Gene3D" id="3.10.560.10">
    <property type="entry name" value="Outer membrane lipoprotein wza domain like"/>
    <property type="match status" value="1"/>
</dbReference>
<evidence type="ECO:0000313" key="1">
    <source>
        <dbReference type="EMBL" id="OZC03439.1"/>
    </source>
</evidence>
<name>A0A259U0A9_9BACT</name>
<dbReference type="InParanoid" id="A0A259U0A9"/>
<keyword evidence="2" id="KW-1185">Reference proteome</keyword>
<comment type="caution">
    <text evidence="1">The sequence shown here is derived from an EMBL/GenBank/DDBJ whole genome shotgun (WGS) entry which is preliminary data.</text>
</comment>
<gene>
    <name evidence="1" type="ORF">BSZ36_10875</name>
</gene>
<accession>A0A259U0A9</accession>
<dbReference type="Proteomes" id="UP000216446">
    <property type="component" value="Unassembled WGS sequence"/>
</dbReference>
<evidence type="ECO:0008006" key="3">
    <source>
        <dbReference type="Google" id="ProtNLM"/>
    </source>
</evidence>